<dbReference type="STRING" id="1122184.SAMN02745176_02045"/>
<dbReference type="Gene3D" id="3.40.190.10">
    <property type="entry name" value="Periplasmic binding protein-like II"/>
    <property type="match status" value="1"/>
</dbReference>
<dbReference type="InterPro" id="IPR030678">
    <property type="entry name" value="Peptide/Ni-bd"/>
</dbReference>
<dbReference type="PANTHER" id="PTHR30290:SF9">
    <property type="entry name" value="OLIGOPEPTIDE-BINDING PROTEIN APPA"/>
    <property type="match status" value="1"/>
</dbReference>
<dbReference type="RefSeq" id="WP_073026109.1">
    <property type="nucleotide sequence ID" value="NZ_FQZS01000013.1"/>
</dbReference>
<dbReference type="InterPro" id="IPR000914">
    <property type="entry name" value="SBP_5_dom"/>
</dbReference>
<dbReference type="AlphaFoldDB" id="A0A1M6FQX1"/>
<dbReference type="Gene3D" id="3.10.105.10">
    <property type="entry name" value="Dipeptide-binding Protein, Domain 3"/>
    <property type="match status" value="1"/>
</dbReference>
<dbReference type="Gene3D" id="3.90.76.10">
    <property type="entry name" value="Dipeptide-binding Protein, Domain 1"/>
    <property type="match status" value="1"/>
</dbReference>
<evidence type="ECO:0000313" key="6">
    <source>
        <dbReference type="Proteomes" id="UP000184442"/>
    </source>
</evidence>
<dbReference type="EMBL" id="FQZS01000013">
    <property type="protein sequence ID" value="SHJ00102.1"/>
    <property type="molecule type" value="Genomic_DNA"/>
</dbReference>
<dbReference type="Proteomes" id="UP000184442">
    <property type="component" value="Unassembled WGS sequence"/>
</dbReference>
<dbReference type="PANTHER" id="PTHR30290">
    <property type="entry name" value="PERIPLASMIC BINDING COMPONENT OF ABC TRANSPORTER"/>
    <property type="match status" value="1"/>
</dbReference>
<comment type="similarity">
    <text evidence="1">Belongs to the bacterial solute-binding protein 5 family.</text>
</comment>
<dbReference type="PROSITE" id="PS51257">
    <property type="entry name" value="PROKAR_LIPOPROTEIN"/>
    <property type="match status" value="1"/>
</dbReference>
<keyword evidence="6" id="KW-1185">Reference proteome</keyword>
<name>A0A1M6FQX1_9FIRM</name>
<dbReference type="Pfam" id="PF00496">
    <property type="entry name" value="SBP_bac_5"/>
    <property type="match status" value="1"/>
</dbReference>
<dbReference type="GO" id="GO:0015833">
    <property type="term" value="P:peptide transport"/>
    <property type="evidence" value="ECO:0007669"/>
    <property type="project" value="TreeGrafter"/>
</dbReference>
<evidence type="ECO:0000313" key="5">
    <source>
        <dbReference type="EMBL" id="SHJ00102.1"/>
    </source>
</evidence>
<accession>A0A1M6FQX1</accession>
<keyword evidence="2" id="KW-0813">Transport</keyword>
<feature type="domain" description="Solute-binding protein family 5" evidence="4">
    <location>
        <begin position="84"/>
        <end position="439"/>
    </location>
</feature>
<dbReference type="GO" id="GO:1904680">
    <property type="term" value="F:peptide transmembrane transporter activity"/>
    <property type="evidence" value="ECO:0007669"/>
    <property type="project" value="TreeGrafter"/>
</dbReference>
<evidence type="ECO:0000256" key="1">
    <source>
        <dbReference type="ARBA" id="ARBA00005695"/>
    </source>
</evidence>
<evidence type="ECO:0000259" key="4">
    <source>
        <dbReference type="Pfam" id="PF00496"/>
    </source>
</evidence>
<evidence type="ECO:0000256" key="3">
    <source>
        <dbReference type="ARBA" id="ARBA00022729"/>
    </source>
</evidence>
<evidence type="ECO:0000256" key="2">
    <source>
        <dbReference type="ARBA" id="ARBA00022448"/>
    </source>
</evidence>
<dbReference type="PIRSF" id="PIRSF002741">
    <property type="entry name" value="MppA"/>
    <property type="match status" value="1"/>
</dbReference>
<reference evidence="5 6" key="1">
    <citation type="submission" date="2016-11" db="EMBL/GenBank/DDBJ databases">
        <authorList>
            <person name="Jaros S."/>
            <person name="Januszkiewicz K."/>
            <person name="Wedrychowicz H."/>
        </authorList>
    </citation>
    <scope>NUCLEOTIDE SEQUENCE [LARGE SCALE GENOMIC DNA]</scope>
    <source>
        <strain evidence="5 6">DSM 19022</strain>
    </source>
</reference>
<organism evidence="5 6">
    <name type="scientific">Lutispora thermophila DSM 19022</name>
    <dbReference type="NCBI Taxonomy" id="1122184"/>
    <lineage>
        <taxon>Bacteria</taxon>
        <taxon>Bacillati</taxon>
        <taxon>Bacillota</taxon>
        <taxon>Clostridia</taxon>
        <taxon>Lutisporales</taxon>
        <taxon>Lutisporaceae</taxon>
        <taxon>Lutispora</taxon>
    </lineage>
</organism>
<dbReference type="CDD" id="cd08513">
    <property type="entry name" value="PBP2_thermophilic_Hb8_like"/>
    <property type="match status" value="1"/>
</dbReference>
<sequence length="526" mass="60564">MKHKIIPLALLIIIAILAVSCSEPEMQIDTDIVIEDEKPTQGGVINIGCIEPKSLNPLLVNSKSYTDVSKLLFNGLVEYDETLKPVLVLADSINMNDAGDKVIIKLKHNIRWSDGEYLTSDDVVYTLDTIKRAGVSIYKSKLENITSYKALDDYTIEMKFGGFPYNSLDALTFPIVARHSTGSMPVGTGPYKVVEYNRLKYMELEPNEYNIQSSMPYISKIRVNFIKDIDSFDSAFETGQIDMINTSSYDWEKYKESRDVNTYEYVSTDYEFISLNFNNPILSDKNVRRALMYGINRTSITEKHLLGNAVVTDTPIRHGSWLYSEDEDKYMYNKAEAQYSINNAGFALNEDTKIFEREVEGKKQQLRLRLITNSENDYRVKAAEDIKNNLEDIGFVIDVEIMNFENLMGRINKKDYDMALVGINFSPEIDLYNFFHSSQISRGMNYGGYVNPRMDLLLEQSKKTLSTENKYVNYQEIQRIIKDDLPIISLFYKKYALVMRNKVRGEIIADSENLFRTINHWYIPKS</sequence>
<proteinExistence type="inferred from homology"/>
<dbReference type="OrthoDB" id="9772924at2"/>
<dbReference type="InterPro" id="IPR039424">
    <property type="entry name" value="SBP_5"/>
</dbReference>
<dbReference type="GO" id="GO:0043190">
    <property type="term" value="C:ATP-binding cassette (ABC) transporter complex"/>
    <property type="evidence" value="ECO:0007669"/>
    <property type="project" value="InterPro"/>
</dbReference>
<dbReference type="SUPFAM" id="SSF53850">
    <property type="entry name" value="Periplasmic binding protein-like II"/>
    <property type="match status" value="1"/>
</dbReference>
<gene>
    <name evidence="5" type="ORF">SAMN02745176_02045</name>
</gene>
<protein>
    <submittedName>
        <fullName evidence="5">Peptide/nickel transport system substrate-binding protein</fullName>
    </submittedName>
</protein>
<dbReference type="GO" id="GO:0042597">
    <property type="term" value="C:periplasmic space"/>
    <property type="evidence" value="ECO:0007669"/>
    <property type="project" value="UniProtKB-ARBA"/>
</dbReference>
<keyword evidence="3" id="KW-0732">Signal</keyword>